<sequence>MVNKKIAVFFTIINLLWLPTSSLAEIKTVGPQSSHDASHDYFISLLKLALAESGHSDTLKIIDHQGEARALQLLRDTDLYDILWTGQSIERDKMLLKIPVPLFLGGLGIRGSIIKKTSLMPSTKQNISSN</sequence>
<organism evidence="2 3">
    <name type="scientific">Psychrosphaera algicola</name>
    <dbReference type="NCBI Taxonomy" id="3023714"/>
    <lineage>
        <taxon>Bacteria</taxon>
        <taxon>Pseudomonadati</taxon>
        <taxon>Pseudomonadota</taxon>
        <taxon>Gammaproteobacteria</taxon>
        <taxon>Alteromonadales</taxon>
        <taxon>Pseudoalteromonadaceae</taxon>
        <taxon>Psychrosphaera</taxon>
    </lineage>
</organism>
<keyword evidence="1" id="KW-0732">Signal</keyword>
<reference evidence="2 3" key="1">
    <citation type="submission" date="2023-01" db="EMBL/GenBank/DDBJ databases">
        <title>Psychrosphaera sp. nov., isolated from marine algae.</title>
        <authorList>
            <person name="Bayburt H."/>
            <person name="Choi B.J."/>
            <person name="Kim J.M."/>
            <person name="Choi D.G."/>
            <person name="Jeon C.O."/>
        </authorList>
    </citation>
    <scope>NUCLEOTIDE SEQUENCE [LARGE SCALE GENOMIC DNA]</scope>
    <source>
        <strain evidence="2 3">G1-22</strain>
    </source>
</reference>
<dbReference type="RefSeq" id="WP_272180007.1">
    <property type="nucleotide sequence ID" value="NZ_JAQOMS010000002.1"/>
</dbReference>
<evidence type="ECO:0000313" key="3">
    <source>
        <dbReference type="Proteomes" id="UP001528411"/>
    </source>
</evidence>
<dbReference type="EMBL" id="JAQOMS010000002">
    <property type="protein sequence ID" value="MDC2888378.1"/>
    <property type="molecule type" value="Genomic_DNA"/>
</dbReference>
<keyword evidence="3" id="KW-1185">Reference proteome</keyword>
<accession>A0ABT5FA27</accession>
<gene>
    <name evidence="2" type="ORF">PN838_05890</name>
</gene>
<comment type="caution">
    <text evidence="2">The sequence shown here is derived from an EMBL/GenBank/DDBJ whole genome shotgun (WGS) entry which is preliminary data.</text>
</comment>
<feature type="signal peptide" evidence="1">
    <location>
        <begin position="1"/>
        <end position="24"/>
    </location>
</feature>
<dbReference type="Proteomes" id="UP001528411">
    <property type="component" value="Unassembled WGS sequence"/>
</dbReference>
<protein>
    <submittedName>
        <fullName evidence="2">Uncharacterized protein</fullName>
    </submittedName>
</protein>
<feature type="chain" id="PRO_5046901793" evidence="1">
    <location>
        <begin position="25"/>
        <end position="130"/>
    </location>
</feature>
<evidence type="ECO:0000313" key="2">
    <source>
        <dbReference type="EMBL" id="MDC2888378.1"/>
    </source>
</evidence>
<name>A0ABT5FA27_9GAMM</name>
<proteinExistence type="predicted"/>
<evidence type="ECO:0000256" key="1">
    <source>
        <dbReference type="SAM" id="SignalP"/>
    </source>
</evidence>